<evidence type="ECO:0000256" key="4">
    <source>
        <dbReference type="ARBA" id="ARBA00023242"/>
    </source>
</evidence>
<dbReference type="HOGENOM" id="CLU_013392_3_0_1"/>
<dbReference type="GO" id="GO:0033186">
    <property type="term" value="C:CAF-1 complex"/>
    <property type="evidence" value="ECO:0007669"/>
    <property type="project" value="TreeGrafter"/>
</dbReference>
<organism evidence="7 8">
    <name type="scientific">Colletotrichum sublineola</name>
    <name type="common">Sorghum anthracnose fungus</name>
    <dbReference type="NCBI Taxonomy" id="1173701"/>
    <lineage>
        <taxon>Eukaryota</taxon>
        <taxon>Fungi</taxon>
        <taxon>Dikarya</taxon>
        <taxon>Ascomycota</taxon>
        <taxon>Pezizomycotina</taxon>
        <taxon>Sordariomycetes</taxon>
        <taxon>Hypocreomycetidae</taxon>
        <taxon>Glomerellales</taxon>
        <taxon>Glomerellaceae</taxon>
        <taxon>Colletotrichum</taxon>
        <taxon>Colletotrichum graminicola species complex</taxon>
    </lineage>
</organism>
<dbReference type="Pfam" id="PF12253">
    <property type="entry name" value="CAF1A_dimeriz"/>
    <property type="match status" value="1"/>
</dbReference>
<feature type="region of interest" description="Disordered" evidence="5">
    <location>
        <begin position="93"/>
        <end position="273"/>
    </location>
</feature>
<feature type="region of interest" description="Disordered" evidence="5">
    <location>
        <begin position="1"/>
        <end position="29"/>
    </location>
</feature>
<keyword evidence="4" id="KW-0539">Nucleus</keyword>
<dbReference type="GO" id="GO:0006334">
    <property type="term" value="P:nucleosome assembly"/>
    <property type="evidence" value="ECO:0007669"/>
    <property type="project" value="TreeGrafter"/>
</dbReference>
<keyword evidence="8" id="KW-1185">Reference proteome</keyword>
<reference evidence="8" key="1">
    <citation type="journal article" date="2014" name="Genome Announc.">
        <title>Draft genome sequence of Colletotrichum sublineola, a destructive pathogen of cultivated sorghum.</title>
        <authorList>
            <person name="Baroncelli R."/>
            <person name="Sanz-Martin J.M."/>
            <person name="Rech G.E."/>
            <person name="Sukno S.A."/>
            <person name="Thon M.R."/>
        </authorList>
    </citation>
    <scope>NUCLEOTIDE SEQUENCE [LARGE SCALE GENOMIC DNA]</scope>
    <source>
        <strain evidence="8">TX430BB</strain>
    </source>
</reference>
<evidence type="ECO:0000256" key="5">
    <source>
        <dbReference type="SAM" id="MobiDB-lite"/>
    </source>
</evidence>
<dbReference type="OrthoDB" id="79480at2759"/>
<dbReference type="AlphaFoldDB" id="A0A066XF16"/>
<dbReference type="PANTHER" id="PTHR15272:SF0">
    <property type="entry name" value="CHROMATIN ASSEMBLY FACTOR 1 SUBUNIT A"/>
    <property type="match status" value="1"/>
</dbReference>
<keyword evidence="2" id="KW-0227">DNA damage</keyword>
<dbReference type="InterPro" id="IPR022043">
    <property type="entry name" value="CAF1A_DD"/>
</dbReference>
<dbReference type="PANTHER" id="PTHR15272">
    <property type="entry name" value="CHROMATIN ASSEMBLY FACTOR 1 SUBUNIT A CAF-1 SUBUNIT A"/>
    <property type="match status" value="1"/>
</dbReference>
<dbReference type="eggNOG" id="KOG4364">
    <property type="taxonomic scope" value="Eukaryota"/>
</dbReference>
<comment type="subcellular location">
    <subcellularLocation>
        <location evidence="1">Nucleus</location>
    </subcellularLocation>
</comment>
<evidence type="ECO:0000313" key="8">
    <source>
        <dbReference type="Proteomes" id="UP000027238"/>
    </source>
</evidence>
<evidence type="ECO:0000256" key="2">
    <source>
        <dbReference type="ARBA" id="ARBA00022763"/>
    </source>
</evidence>
<protein>
    <submittedName>
        <fullName evidence="7">Putative chromatin assembly factor 1 subunit A</fullName>
    </submittedName>
</protein>
<dbReference type="GO" id="GO:0005634">
    <property type="term" value="C:nucleus"/>
    <property type="evidence" value="ECO:0007669"/>
    <property type="project" value="UniProtKB-SubCell"/>
</dbReference>
<accession>A0A066XF16</accession>
<proteinExistence type="predicted"/>
<comment type="caution">
    <text evidence="7">The sequence shown here is derived from an EMBL/GenBank/DDBJ whole genome shotgun (WGS) entry which is preliminary data.</text>
</comment>
<dbReference type="Proteomes" id="UP000027238">
    <property type="component" value="Unassembled WGS sequence"/>
</dbReference>
<feature type="compositionally biased region" description="Polar residues" evidence="5">
    <location>
        <begin position="1"/>
        <end position="11"/>
    </location>
</feature>
<dbReference type="STRING" id="1173701.A0A066XF16"/>
<feature type="region of interest" description="Disordered" evidence="5">
    <location>
        <begin position="415"/>
        <end position="490"/>
    </location>
</feature>
<dbReference type="OMA" id="RTKEWEL"/>
<feature type="compositionally biased region" description="Basic and acidic residues" evidence="5">
    <location>
        <begin position="162"/>
        <end position="224"/>
    </location>
</feature>
<evidence type="ECO:0000256" key="3">
    <source>
        <dbReference type="ARBA" id="ARBA00023204"/>
    </source>
</evidence>
<name>A0A066XF16_COLSU</name>
<feature type="compositionally biased region" description="Low complexity" evidence="5">
    <location>
        <begin position="96"/>
        <end position="113"/>
    </location>
</feature>
<feature type="domain" description="Chromatin assembly factor 1 subunit A dimerization" evidence="6">
    <location>
        <begin position="388"/>
        <end position="462"/>
    </location>
</feature>
<gene>
    <name evidence="7" type="ORF">CSUB01_06117</name>
</gene>
<feature type="compositionally biased region" description="Low complexity" evidence="5">
    <location>
        <begin position="137"/>
        <end position="155"/>
    </location>
</feature>
<evidence type="ECO:0000256" key="1">
    <source>
        <dbReference type="ARBA" id="ARBA00004123"/>
    </source>
</evidence>
<evidence type="ECO:0000259" key="6">
    <source>
        <dbReference type="Pfam" id="PF12253"/>
    </source>
</evidence>
<dbReference type="GO" id="GO:0006281">
    <property type="term" value="P:DNA repair"/>
    <property type="evidence" value="ECO:0007669"/>
    <property type="project" value="UniProtKB-KW"/>
</dbReference>
<sequence>MPLFEMSTNVQRESDMEANGLKRSHDDFSDDEVTIDHRGLSAGIKQQATEAIVQPARGTACPVCPSCGYVFLTTPSLTLSPAVSPAPQMCDRDCMSPLSSPGSPSDPGIATPPRNSPSPNPTATNISFSLKPTRDANPSSSDPSTSNPTPSTNQSAKRKRRTAAEKEAEEKEKAQKKKEREEKKEAKQAEKAKADAEKQAKQDEKRRKKEEEERKIQEEKEKKARAQPKLSSFFKLPATPKKDPAAAANTKTESPGKTAATSDRAAPVVKKKEKSQYEKLFQPFYVHSTVRMAKNPFEMDQETHEAKTKILEEYFNGKREPAQVGKFDPVDVFQLPSRPAERGKIYPPVRYTMEKMLKLTQHAQGASEEDKKAALKEATDALRHIPIKHLRFYQDVRPAYRGTITLRPYQAGKSGMRRLARKPTLRDQLPLNYEHDSEAEWESEGEDVDMEDEDDEDLDDGDGDMDGFLDDSDDNGPARFVSANGLEPESTGLCWENQKRMGPNRTVYEHRMEFILGKPHPISRSYSRVNTCLKETLGHHSGIDPFSTKYWEPEPKPKSKPAGQPPKEKAAAESLKPSDAFKAIRSPKAGGGSGGMQSLPKKMLENNNLQELKKVIEANPKIAKGGLIDLSYVALAHAKISRNDIKEAIAAVAEKVGGKGQAGSWTIKPGFDA</sequence>
<feature type="compositionally biased region" description="Acidic residues" evidence="5">
    <location>
        <begin position="439"/>
        <end position="474"/>
    </location>
</feature>
<evidence type="ECO:0000313" key="7">
    <source>
        <dbReference type="EMBL" id="KDN66204.1"/>
    </source>
</evidence>
<feature type="region of interest" description="Disordered" evidence="5">
    <location>
        <begin position="543"/>
        <end position="600"/>
    </location>
</feature>
<dbReference type="EMBL" id="JMSE01000958">
    <property type="protein sequence ID" value="KDN66204.1"/>
    <property type="molecule type" value="Genomic_DNA"/>
</dbReference>
<keyword evidence="3" id="KW-0234">DNA repair</keyword>